<evidence type="ECO:0000256" key="1">
    <source>
        <dbReference type="SAM" id="SignalP"/>
    </source>
</evidence>
<accession>A0ABU3QWL5</accession>
<feature type="signal peptide" evidence="1">
    <location>
        <begin position="1"/>
        <end position="18"/>
    </location>
</feature>
<dbReference type="PROSITE" id="PS51257">
    <property type="entry name" value="PROKAR_LIPOPROTEIN"/>
    <property type="match status" value="1"/>
</dbReference>
<gene>
    <name evidence="2" type="ORF">RT723_02060</name>
</gene>
<evidence type="ECO:0000313" key="3">
    <source>
        <dbReference type="Proteomes" id="UP001257914"/>
    </source>
</evidence>
<sequence length="160" mass="17891">MLRIILFALMLSPLTVFGCSCFSEAKSFKDETNEYDAIFTGVALKTVKISGDWDTSFYKTELKVQQVWKNKAVLNSVFIKTNIENNSCGGPAPTIGNTFLVFAHVTKDGLYATGGCSTFMDLEQVEQNLSTSNFKEKEEWQTVIKGMWSDLGRPLVVYSK</sequence>
<evidence type="ECO:0000313" key="2">
    <source>
        <dbReference type="EMBL" id="MDU0111812.1"/>
    </source>
</evidence>
<reference evidence="2 3" key="1">
    <citation type="submission" date="2023-10" db="EMBL/GenBank/DDBJ databases">
        <title>Psychrosphaera aquimaarina strain SW33 isolated from seawater.</title>
        <authorList>
            <person name="Bayburt H."/>
            <person name="Kim J.M."/>
            <person name="Choi B.J."/>
            <person name="Jeon C.O."/>
        </authorList>
    </citation>
    <scope>NUCLEOTIDE SEQUENCE [LARGE SCALE GENOMIC DNA]</scope>
    <source>
        <strain evidence="2 3">KCTC 52743</strain>
    </source>
</reference>
<dbReference type="InterPro" id="IPR008993">
    <property type="entry name" value="TIMP-like_OB-fold"/>
</dbReference>
<keyword evidence="1" id="KW-0732">Signal</keyword>
<comment type="caution">
    <text evidence="2">The sequence shown here is derived from an EMBL/GenBank/DDBJ whole genome shotgun (WGS) entry which is preliminary data.</text>
</comment>
<dbReference type="EMBL" id="JAWCUA010000001">
    <property type="protein sequence ID" value="MDU0111812.1"/>
    <property type="molecule type" value="Genomic_DNA"/>
</dbReference>
<dbReference type="Gene3D" id="2.40.50.120">
    <property type="match status" value="1"/>
</dbReference>
<name>A0ABU3QWL5_9GAMM</name>
<feature type="chain" id="PRO_5047415581" description="Lipoprotein" evidence="1">
    <location>
        <begin position="19"/>
        <end position="160"/>
    </location>
</feature>
<keyword evidence="3" id="KW-1185">Reference proteome</keyword>
<dbReference type="Proteomes" id="UP001257914">
    <property type="component" value="Unassembled WGS sequence"/>
</dbReference>
<dbReference type="RefSeq" id="WP_315945700.1">
    <property type="nucleotide sequence ID" value="NZ_JAWCUA010000001.1"/>
</dbReference>
<proteinExistence type="predicted"/>
<evidence type="ECO:0008006" key="4">
    <source>
        <dbReference type="Google" id="ProtNLM"/>
    </source>
</evidence>
<protein>
    <recommendedName>
        <fullName evidence="4">Lipoprotein</fullName>
    </recommendedName>
</protein>
<organism evidence="2 3">
    <name type="scientific">Psychrosphaera aquimarina</name>
    <dbReference type="NCBI Taxonomy" id="2044854"/>
    <lineage>
        <taxon>Bacteria</taxon>
        <taxon>Pseudomonadati</taxon>
        <taxon>Pseudomonadota</taxon>
        <taxon>Gammaproteobacteria</taxon>
        <taxon>Alteromonadales</taxon>
        <taxon>Pseudoalteromonadaceae</taxon>
        <taxon>Psychrosphaera</taxon>
    </lineage>
</organism>
<dbReference type="SUPFAM" id="SSF50242">
    <property type="entry name" value="TIMP-like"/>
    <property type="match status" value="1"/>
</dbReference>